<protein>
    <submittedName>
        <fullName evidence="1">Uncharacterized protein</fullName>
    </submittedName>
</protein>
<reference evidence="2" key="1">
    <citation type="submission" date="2016-10" db="EMBL/GenBank/DDBJ databases">
        <authorList>
            <person name="Varghese N."/>
            <person name="Submissions S."/>
        </authorList>
    </citation>
    <scope>NUCLEOTIDE SEQUENCE [LARGE SCALE GENOMIC DNA]</scope>
    <source>
        <strain evidence="2">DSM 26348</strain>
    </source>
</reference>
<evidence type="ECO:0000313" key="1">
    <source>
        <dbReference type="EMBL" id="SFH62264.1"/>
    </source>
</evidence>
<keyword evidence="2" id="KW-1185">Reference proteome</keyword>
<evidence type="ECO:0000313" key="2">
    <source>
        <dbReference type="Proteomes" id="UP000199518"/>
    </source>
</evidence>
<dbReference type="RefSeq" id="WP_139228193.1">
    <property type="nucleotide sequence ID" value="NZ_FOQD01000001.1"/>
</dbReference>
<gene>
    <name evidence="1" type="ORF">SAMN05421753_101482</name>
</gene>
<proteinExistence type="predicted"/>
<name>A0A1I3BIV3_9PLAN</name>
<sequence length="118" mass="12547">MRQHIINGSNIHGFTASNSSVVAIVAAHDAGKLGMRTGKRLSKLMAPVVMSPVVVRPSVQPEVDAVRSRREREGLCTANAMTLRQTATTAAYQAWPAAAFEPPAAAWARLVIGRAISV</sequence>
<organism evidence="1 2">
    <name type="scientific">Planctomicrobium piriforme</name>
    <dbReference type="NCBI Taxonomy" id="1576369"/>
    <lineage>
        <taxon>Bacteria</taxon>
        <taxon>Pseudomonadati</taxon>
        <taxon>Planctomycetota</taxon>
        <taxon>Planctomycetia</taxon>
        <taxon>Planctomycetales</taxon>
        <taxon>Planctomycetaceae</taxon>
        <taxon>Planctomicrobium</taxon>
    </lineage>
</organism>
<dbReference type="AlphaFoldDB" id="A0A1I3BIV3"/>
<dbReference type="EMBL" id="FOQD01000001">
    <property type="protein sequence ID" value="SFH62264.1"/>
    <property type="molecule type" value="Genomic_DNA"/>
</dbReference>
<dbReference type="Proteomes" id="UP000199518">
    <property type="component" value="Unassembled WGS sequence"/>
</dbReference>
<accession>A0A1I3BIV3</accession>